<dbReference type="InterPro" id="IPR011010">
    <property type="entry name" value="DNA_brk_join_enz"/>
</dbReference>
<organism evidence="2 3">
    <name type="scientific">Exocentrus adspersus</name>
    <dbReference type="NCBI Taxonomy" id="1586481"/>
    <lineage>
        <taxon>Eukaryota</taxon>
        <taxon>Metazoa</taxon>
        <taxon>Ecdysozoa</taxon>
        <taxon>Arthropoda</taxon>
        <taxon>Hexapoda</taxon>
        <taxon>Insecta</taxon>
        <taxon>Pterygota</taxon>
        <taxon>Neoptera</taxon>
        <taxon>Endopterygota</taxon>
        <taxon>Coleoptera</taxon>
        <taxon>Polyphaga</taxon>
        <taxon>Cucujiformia</taxon>
        <taxon>Chrysomeloidea</taxon>
        <taxon>Cerambycidae</taxon>
        <taxon>Lamiinae</taxon>
        <taxon>Acanthocinini</taxon>
        <taxon>Exocentrus</taxon>
    </lineage>
</organism>
<evidence type="ECO:0000313" key="2">
    <source>
        <dbReference type="EMBL" id="KAJ8915695.1"/>
    </source>
</evidence>
<sequence length="139" mass="15595">MFSKIPEKIATFFKLPEPSAYTGHCFRRSSATILANCGTDLLSLKKHGGWRSSAVAEGYIDDCLSNKIKISETILTNREQQPITNRRNTTEVLNNFDQTNELPVNLDNYNAPSTSSIEISHRIANTSNTYRMPINSVKL</sequence>
<dbReference type="GO" id="GO:0003677">
    <property type="term" value="F:DNA binding"/>
    <property type="evidence" value="ECO:0007669"/>
    <property type="project" value="InterPro"/>
</dbReference>
<evidence type="ECO:0000313" key="3">
    <source>
        <dbReference type="Proteomes" id="UP001159042"/>
    </source>
</evidence>
<comment type="caution">
    <text evidence="2">The sequence shown here is derived from an EMBL/GenBank/DDBJ whole genome shotgun (WGS) entry which is preliminary data.</text>
</comment>
<dbReference type="Proteomes" id="UP001159042">
    <property type="component" value="Unassembled WGS sequence"/>
</dbReference>
<evidence type="ECO:0008006" key="4">
    <source>
        <dbReference type="Google" id="ProtNLM"/>
    </source>
</evidence>
<dbReference type="GO" id="GO:0006310">
    <property type="term" value="P:DNA recombination"/>
    <property type="evidence" value="ECO:0007669"/>
    <property type="project" value="UniProtKB-KW"/>
</dbReference>
<dbReference type="SUPFAM" id="SSF56349">
    <property type="entry name" value="DNA breaking-rejoining enzymes"/>
    <property type="match status" value="1"/>
</dbReference>
<gene>
    <name evidence="2" type="ORF">NQ315_000629</name>
</gene>
<dbReference type="EMBL" id="JANEYG010000050">
    <property type="protein sequence ID" value="KAJ8915695.1"/>
    <property type="molecule type" value="Genomic_DNA"/>
</dbReference>
<dbReference type="InterPro" id="IPR013762">
    <property type="entry name" value="Integrase-like_cat_sf"/>
</dbReference>
<proteinExistence type="predicted"/>
<dbReference type="AlphaFoldDB" id="A0AAV8VPF2"/>
<dbReference type="Gene3D" id="1.10.443.10">
    <property type="entry name" value="Intergrase catalytic core"/>
    <property type="match status" value="1"/>
</dbReference>
<dbReference type="GO" id="GO:0015074">
    <property type="term" value="P:DNA integration"/>
    <property type="evidence" value="ECO:0007669"/>
    <property type="project" value="InterPro"/>
</dbReference>
<evidence type="ECO:0000256" key="1">
    <source>
        <dbReference type="ARBA" id="ARBA00023172"/>
    </source>
</evidence>
<accession>A0AAV8VPF2</accession>
<keyword evidence="1" id="KW-0233">DNA recombination</keyword>
<protein>
    <recommendedName>
        <fullName evidence="4">Tyr recombinase domain-containing protein</fullName>
    </recommendedName>
</protein>
<keyword evidence="3" id="KW-1185">Reference proteome</keyword>
<reference evidence="2 3" key="1">
    <citation type="journal article" date="2023" name="Insect Mol. Biol.">
        <title>Genome sequencing provides insights into the evolution of gene families encoding plant cell wall-degrading enzymes in longhorned beetles.</title>
        <authorList>
            <person name="Shin N.R."/>
            <person name="Okamura Y."/>
            <person name="Kirsch R."/>
            <person name="Pauchet Y."/>
        </authorList>
    </citation>
    <scope>NUCLEOTIDE SEQUENCE [LARGE SCALE GENOMIC DNA]</scope>
    <source>
        <strain evidence="2">EAD_L_NR</strain>
    </source>
</reference>
<name>A0AAV8VPF2_9CUCU</name>